<evidence type="ECO:0000313" key="12">
    <source>
        <dbReference type="EMBL" id="MDT0582470.1"/>
    </source>
</evidence>
<feature type="binding site" evidence="9">
    <location>
        <position position="237"/>
    </location>
    <ligand>
        <name>Mg(2+)</name>
        <dbReference type="ChEBI" id="CHEBI:18420"/>
        <label>1</label>
    </ligand>
</feature>
<dbReference type="NCBIfam" id="TIGR02630">
    <property type="entry name" value="xylose_isom_A"/>
    <property type="match status" value="1"/>
</dbReference>
<dbReference type="GO" id="GO:0005737">
    <property type="term" value="C:cytoplasm"/>
    <property type="evidence" value="ECO:0007669"/>
    <property type="project" value="UniProtKB-SubCell"/>
</dbReference>
<feature type="active site" evidence="9">
    <location>
        <position position="106"/>
    </location>
</feature>
<reference evidence="12 13" key="1">
    <citation type="submission" date="2023-09" db="EMBL/GenBank/DDBJ databases">
        <authorList>
            <person name="Rey-Velasco X."/>
        </authorList>
    </citation>
    <scope>NUCLEOTIDE SEQUENCE [LARGE SCALE GENOMIC DNA]</scope>
    <source>
        <strain evidence="12 13">W409</strain>
    </source>
</reference>
<evidence type="ECO:0000256" key="3">
    <source>
        <dbReference type="ARBA" id="ARBA00011958"/>
    </source>
</evidence>
<dbReference type="AlphaFoldDB" id="A0AAW8R0Q6"/>
<dbReference type="EC" id="5.3.1.5" evidence="3 9"/>
<comment type="catalytic activity">
    <reaction evidence="8 9 10">
        <text>alpha-D-xylose = alpha-D-xylulofuranose</text>
        <dbReference type="Rhea" id="RHEA:22816"/>
        <dbReference type="ChEBI" id="CHEBI:28518"/>
        <dbReference type="ChEBI" id="CHEBI:188998"/>
        <dbReference type="EC" id="5.3.1.5"/>
    </reaction>
</comment>
<dbReference type="RefSeq" id="WP_311361229.1">
    <property type="nucleotide sequence ID" value="NZ_JAVRIE010000002.1"/>
</dbReference>
<evidence type="ECO:0000256" key="1">
    <source>
        <dbReference type="ARBA" id="ARBA00005765"/>
    </source>
</evidence>
<accession>A0AAW8R0Q6</accession>
<dbReference type="EMBL" id="JAVRIE010000002">
    <property type="protein sequence ID" value="MDT0582470.1"/>
    <property type="molecule type" value="Genomic_DNA"/>
</dbReference>
<dbReference type="InterPro" id="IPR001998">
    <property type="entry name" value="Xylose_isomerase"/>
</dbReference>
<evidence type="ECO:0000256" key="8">
    <source>
        <dbReference type="ARBA" id="ARBA00033659"/>
    </source>
</evidence>
<feature type="binding site" evidence="9">
    <location>
        <position position="344"/>
    </location>
    <ligand>
        <name>Mg(2+)</name>
        <dbReference type="ChEBI" id="CHEBI:18420"/>
        <label>1</label>
    </ligand>
</feature>
<dbReference type="GO" id="GO:0042732">
    <property type="term" value="P:D-xylose metabolic process"/>
    <property type="evidence" value="ECO:0007669"/>
    <property type="project" value="UniProtKB-UniRule"/>
</dbReference>
<dbReference type="PANTHER" id="PTHR48408">
    <property type="match status" value="1"/>
</dbReference>
<dbReference type="GO" id="GO:0009045">
    <property type="term" value="F:xylose isomerase activity"/>
    <property type="evidence" value="ECO:0007669"/>
    <property type="project" value="UniProtKB-UniRule"/>
</dbReference>
<feature type="binding site" evidence="9">
    <location>
        <position position="276"/>
    </location>
    <ligand>
        <name>Mg(2+)</name>
        <dbReference type="ChEBI" id="CHEBI:18420"/>
        <label>2</label>
    </ligand>
</feature>
<dbReference type="PROSITE" id="PS51415">
    <property type="entry name" value="XYLOSE_ISOMERASE"/>
    <property type="match status" value="1"/>
</dbReference>
<comment type="similarity">
    <text evidence="1 9 10">Belongs to the xylose isomerase family.</text>
</comment>
<keyword evidence="4 9" id="KW-0859">Xylose metabolism</keyword>
<dbReference type="GO" id="GO:0000287">
    <property type="term" value="F:magnesium ion binding"/>
    <property type="evidence" value="ECO:0007669"/>
    <property type="project" value="UniProtKB-UniRule"/>
</dbReference>
<evidence type="ECO:0000256" key="10">
    <source>
        <dbReference type="RuleBase" id="RU000609"/>
    </source>
</evidence>
<dbReference type="SUPFAM" id="SSF51658">
    <property type="entry name" value="Xylose isomerase-like"/>
    <property type="match status" value="1"/>
</dbReference>
<protein>
    <recommendedName>
        <fullName evidence="3 9">Xylose isomerase</fullName>
        <ecNumber evidence="3 9">5.3.1.5</ecNumber>
    </recommendedName>
</protein>
<feature type="binding site" evidence="9">
    <location>
        <position position="273"/>
    </location>
    <ligand>
        <name>Mg(2+)</name>
        <dbReference type="ChEBI" id="CHEBI:18420"/>
        <label>1</label>
    </ligand>
</feature>
<feature type="active site" evidence="9">
    <location>
        <position position="109"/>
    </location>
</feature>
<comment type="cofactor">
    <cofactor evidence="9">
        <name>Mg(2+)</name>
        <dbReference type="ChEBI" id="CHEBI:18420"/>
    </cofactor>
    <text evidence="9">Binds 2 magnesium ions per subunit.</text>
</comment>
<keyword evidence="9" id="KW-0460">Magnesium</keyword>
<evidence type="ECO:0000256" key="7">
    <source>
        <dbReference type="ARBA" id="ARBA00023277"/>
    </source>
</evidence>
<comment type="subunit">
    <text evidence="2 9 11">Homotetramer.</text>
</comment>
<keyword evidence="5 9" id="KW-0479">Metal-binding</keyword>
<keyword evidence="13" id="KW-1185">Reference proteome</keyword>
<feature type="binding site" evidence="9">
    <location>
        <position position="273"/>
    </location>
    <ligand>
        <name>Mg(2+)</name>
        <dbReference type="ChEBI" id="CHEBI:18420"/>
        <label>2</label>
    </ligand>
</feature>
<dbReference type="PANTHER" id="PTHR48408:SF1">
    <property type="entry name" value="XYLOSE ISOMERASE"/>
    <property type="match status" value="1"/>
</dbReference>
<keyword evidence="7 9" id="KW-0119">Carbohydrate metabolism</keyword>
<evidence type="ECO:0000256" key="6">
    <source>
        <dbReference type="ARBA" id="ARBA00023235"/>
    </source>
</evidence>
<evidence type="ECO:0000256" key="4">
    <source>
        <dbReference type="ARBA" id="ARBA00022629"/>
    </source>
</evidence>
<dbReference type="HAMAP" id="MF_00455">
    <property type="entry name" value="Xylose_isom_A"/>
    <property type="match status" value="1"/>
</dbReference>
<comment type="subcellular location">
    <subcellularLocation>
        <location evidence="9 11">Cytoplasm</location>
    </subcellularLocation>
</comment>
<keyword evidence="9" id="KW-0963">Cytoplasm</keyword>
<feature type="binding site" evidence="9">
    <location>
        <position position="314"/>
    </location>
    <ligand>
        <name>Mg(2+)</name>
        <dbReference type="ChEBI" id="CHEBI:18420"/>
        <label>2</label>
    </ligand>
</feature>
<evidence type="ECO:0000256" key="5">
    <source>
        <dbReference type="ARBA" id="ARBA00022723"/>
    </source>
</evidence>
<dbReference type="PRINTS" id="PR00688">
    <property type="entry name" value="XYLOSISMRASE"/>
</dbReference>
<dbReference type="InterPro" id="IPR036237">
    <property type="entry name" value="Xyl_isomerase-like_sf"/>
</dbReference>
<evidence type="ECO:0000256" key="11">
    <source>
        <dbReference type="RuleBase" id="RU000610"/>
    </source>
</evidence>
<sequence>MTTHKPNSYFKDIEKIKFEGTSSDNPLAFHHYNPDELVLGKSMKDHLRFAACYWHNMCWDGADVFGQGTFGRPWLQPGEPMQRAMEKADAAFDFFHKLSIPYYCFHDVDVAPEGHSIKEYTENFARMTDVLEAKQEETGLKLLWGTANLFSNPRYAAGGATNPNPEVFSYAATQVMQAMNATKRLGGENYVLWGGREGYETILNTDLRQEREQLGRFMQMVVEHKHKIGFTGTLLIEPKPQEPTKHQYDYDSATVYGFLKQFGIEEEFKMNIEANHATLAGHSFHHEIATAISLGIFGSIDANRGDAQNGWDTDQFPTAVDELSLVMYEILKSGGFQTGGLNFDCKLRRQSSSPADLFHGHIGGMDHMALALKKAAAILQNDFLAEKVAQRYAAWSLPLGQSIMSGKESLASLAKLASTNNFNPQHVSGEQELLENKVNRILFG</sequence>
<gene>
    <name evidence="9 12" type="primary">xylA</name>
    <name evidence="12" type="ORF">RM544_07955</name>
</gene>
<feature type="binding site" evidence="9">
    <location>
        <position position="301"/>
    </location>
    <ligand>
        <name>Mg(2+)</name>
        <dbReference type="ChEBI" id="CHEBI:18420"/>
        <label>1</label>
    </ligand>
</feature>
<evidence type="ECO:0000313" key="13">
    <source>
        <dbReference type="Proteomes" id="UP001249020"/>
    </source>
</evidence>
<dbReference type="Proteomes" id="UP001249020">
    <property type="component" value="Unassembled WGS sequence"/>
</dbReference>
<proteinExistence type="inferred from homology"/>
<evidence type="ECO:0000256" key="2">
    <source>
        <dbReference type="ARBA" id="ARBA00011881"/>
    </source>
</evidence>
<evidence type="ECO:0000256" key="9">
    <source>
        <dbReference type="HAMAP-Rule" id="MF_00455"/>
    </source>
</evidence>
<name>A0AAW8R0Q6_9ALTE</name>
<organism evidence="12 13">
    <name type="scientific">Brumicola blandensis</name>
    <dbReference type="NCBI Taxonomy" id="3075611"/>
    <lineage>
        <taxon>Bacteria</taxon>
        <taxon>Pseudomonadati</taxon>
        <taxon>Pseudomonadota</taxon>
        <taxon>Gammaproteobacteria</taxon>
        <taxon>Alteromonadales</taxon>
        <taxon>Alteromonadaceae</taxon>
        <taxon>Brumicola</taxon>
    </lineage>
</organism>
<keyword evidence="6 9" id="KW-0413">Isomerase</keyword>
<dbReference type="Gene3D" id="3.20.20.150">
    <property type="entry name" value="Divalent-metal-dependent TIM barrel enzymes"/>
    <property type="match status" value="1"/>
</dbReference>
<comment type="caution">
    <text evidence="12">The sequence shown here is derived from an EMBL/GenBank/DDBJ whole genome shotgun (WGS) entry which is preliminary data.</text>
</comment>
<dbReference type="InterPro" id="IPR013452">
    <property type="entry name" value="Xylose_isom_bac"/>
</dbReference>
<dbReference type="NCBIfam" id="NF003998">
    <property type="entry name" value="PRK05474.1"/>
    <property type="match status" value="1"/>
</dbReference>
<feature type="binding site" evidence="9">
    <location>
        <position position="312"/>
    </location>
    <ligand>
        <name>Mg(2+)</name>
        <dbReference type="ChEBI" id="CHEBI:18420"/>
        <label>2</label>
    </ligand>
</feature>
<dbReference type="FunFam" id="3.20.20.150:FF:000002">
    <property type="entry name" value="Xylose isomerase"/>
    <property type="match status" value="1"/>
</dbReference>